<accession>A0A8H3GFG3</accession>
<evidence type="ECO:0000313" key="3">
    <source>
        <dbReference type="EMBL" id="CAE6447315.1"/>
    </source>
</evidence>
<evidence type="ECO:0000313" key="4">
    <source>
        <dbReference type="Proteomes" id="UP000663846"/>
    </source>
</evidence>
<dbReference type="InterPro" id="IPR036864">
    <property type="entry name" value="Zn2-C6_fun-type_DNA-bd_sf"/>
</dbReference>
<feature type="region of interest" description="Disordered" evidence="1">
    <location>
        <begin position="36"/>
        <end position="103"/>
    </location>
</feature>
<evidence type="ECO:0000256" key="1">
    <source>
        <dbReference type="SAM" id="MobiDB-lite"/>
    </source>
</evidence>
<dbReference type="PROSITE" id="PS50048">
    <property type="entry name" value="ZN2_CY6_FUNGAL_2"/>
    <property type="match status" value="1"/>
</dbReference>
<dbReference type="SUPFAM" id="SSF57701">
    <property type="entry name" value="Zn2/Cys6 DNA-binding domain"/>
    <property type="match status" value="1"/>
</dbReference>
<dbReference type="Proteomes" id="UP000663846">
    <property type="component" value="Unassembled WGS sequence"/>
</dbReference>
<feature type="compositionally biased region" description="Low complexity" evidence="1">
    <location>
        <begin position="89"/>
        <end position="102"/>
    </location>
</feature>
<dbReference type="GO" id="GO:0008270">
    <property type="term" value="F:zinc ion binding"/>
    <property type="evidence" value="ECO:0007669"/>
    <property type="project" value="InterPro"/>
</dbReference>
<protein>
    <recommendedName>
        <fullName evidence="2">Zn(2)-C6 fungal-type domain-containing protein</fullName>
    </recommendedName>
</protein>
<comment type="caution">
    <text evidence="3">The sequence shown here is derived from an EMBL/GenBank/DDBJ whole genome shotgun (WGS) entry which is preliminary data.</text>
</comment>
<name>A0A8H3GFG3_9AGAM</name>
<feature type="non-terminal residue" evidence="3">
    <location>
        <position position="1"/>
    </location>
</feature>
<organism evidence="3 4">
    <name type="scientific">Rhizoctonia solani</name>
    <dbReference type="NCBI Taxonomy" id="456999"/>
    <lineage>
        <taxon>Eukaryota</taxon>
        <taxon>Fungi</taxon>
        <taxon>Dikarya</taxon>
        <taxon>Basidiomycota</taxon>
        <taxon>Agaricomycotina</taxon>
        <taxon>Agaricomycetes</taxon>
        <taxon>Cantharellales</taxon>
        <taxon>Ceratobasidiaceae</taxon>
        <taxon>Rhizoctonia</taxon>
    </lineage>
</organism>
<dbReference type="EMBL" id="CAJMWS010000483">
    <property type="protein sequence ID" value="CAE6447315.1"/>
    <property type="molecule type" value="Genomic_DNA"/>
</dbReference>
<dbReference type="AlphaFoldDB" id="A0A8H3GFG3"/>
<gene>
    <name evidence="3" type="ORF">RDB_LOCUS140204</name>
</gene>
<feature type="domain" description="Zn(2)-C6 fungal-type" evidence="2">
    <location>
        <begin position="5"/>
        <end position="35"/>
    </location>
</feature>
<feature type="compositionally biased region" description="Basic and acidic residues" evidence="1">
    <location>
        <begin position="49"/>
        <end position="58"/>
    </location>
</feature>
<dbReference type="GO" id="GO:0000981">
    <property type="term" value="F:DNA-binding transcription factor activity, RNA polymerase II-specific"/>
    <property type="evidence" value="ECO:0007669"/>
    <property type="project" value="InterPro"/>
</dbReference>
<reference evidence="3" key="1">
    <citation type="submission" date="2021-01" db="EMBL/GenBank/DDBJ databases">
        <authorList>
            <person name="Kaushik A."/>
        </authorList>
    </citation>
    <scope>NUCLEOTIDE SEQUENCE</scope>
    <source>
        <strain evidence="3">AG1-1C</strain>
    </source>
</reference>
<evidence type="ECO:0000259" key="2">
    <source>
        <dbReference type="PROSITE" id="PS50048"/>
    </source>
</evidence>
<dbReference type="InterPro" id="IPR001138">
    <property type="entry name" value="Zn2Cys6_DnaBD"/>
</dbReference>
<proteinExistence type="predicted"/>
<sequence length="149" mass="15541">MSAPGCAACEASNEKCDQTRGPSGCRRCAQGGLECGGYSSERIPNPERSTVRDKESRSRHPVSAGTVRPVRPVRPALPGSGKPCNPHDPSSVPDLLSSLNPSAPNVASGSGEYACADPLYSLDPLAVIPAFRQSTDCRSLISILPAKIP</sequence>